<organism evidence="1 2">
    <name type="scientific">Spiribacter salinus</name>
    <dbReference type="NCBI Taxonomy" id="1335746"/>
    <lineage>
        <taxon>Bacteria</taxon>
        <taxon>Pseudomonadati</taxon>
        <taxon>Pseudomonadota</taxon>
        <taxon>Gammaproteobacteria</taxon>
        <taxon>Chromatiales</taxon>
        <taxon>Ectothiorhodospiraceae</taxon>
        <taxon>Spiribacter</taxon>
    </lineage>
</organism>
<dbReference type="Proteomes" id="UP000315400">
    <property type="component" value="Unassembled WGS sequence"/>
</dbReference>
<gene>
    <name evidence="1" type="ORF">FKY71_08920</name>
</gene>
<evidence type="ECO:0000313" key="2">
    <source>
        <dbReference type="Proteomes" id="UP000315400"/>
    </source>
</evidence>
<name>A0A540VRK8_9GAMM</name>
<accession>A0A540VRK8</accession>
<comment type="caution">
    <text evidence="1">The sequence shown here is derived from an EMBL/GenBank/DDBJ whole genome shotgun (WGS) entry which is preliminary data.</text>
</comment>
<proteinExistence type="predicted"/>
<evidence type="ECO:0000313" key="1">
    <source>
        <dbReference type="EMBL" id="TQE99382.1"/>
    </source>
</evidence>
<reference evidence="1 2" key="1">
    <citation type="submission" date="2019-06" db="EMBL/GenBank/DDBJ databases">
        <title>Metagenome assembled Genome of Spiribacter salinus SL48-SHIP from the microbial mat of Salt Lake 48 (Novosibirsk region, Russia).</title>
        <authorList>
            <person name="Shipova A."/>
            <person name="Rozanov A.S."/>
            <person name="Bryanskaya A.V."/>
            <person name="Peltek S.E."/>
        </authorList>
    </citation>
    <scope>NUCLEOTIDE SEQUENCE [LARGE SCALE GENOMIC DNA]</scope>
    <source>
        <strain evidence="1">SL48-SHIP-2</strain>
    </source>
</reference>
<dbReference type="EMBL" id="VIFK01000066">
    <property type="protein sequence ID" value="TQE99382.1"/>
    <property type="molecule type" value="Genomic_DNA"/>
</dbReference>
<dbReference type="AlphaFoldDB" id="A0A540VRK8"/>
<sequence>MTPERSLKRMAKNAGIETHLPKSKLIDRLVGLLDVEPEEAASVELDDGGEGGEAVSEEAGELLDFEAFDNLKLSEKKEALKDLGLLDEVDDLRSGDSMSLVYADYLEGQ</sequence>
<protein>
    <submittedName>
        <fullName evidence="1">Uncharacterized protein</fullName>
    </submittedName>
</protein>